<evidence type="ECO:0000313" key="1">
    <source>
        <dbReference type="EMBL" id="KAJ3807028.1"/>
    </source>
</evidence>
<proteinExistence type="predicted"/>
<gene>
    <name evidence="1" type="ORF">F5876DRAFT_68442</name>
</gene>
<evidence type="ECO:0000313" key="2">
    <source>
        <dbReference type="Proteomes" id="UP001163835"/>
    </source>
</evidence>
<sequence>MQFGDPPTLDSSAPSFASSTTSSSLSRKTSVSSHTEIEIPIAPSNTSSDFFEVQHTMAMIHENLNAFEESLRNITNGQLDNSELDNELEEIRKALALIKEDQVHGTEEIDCKVVLGTVLMKNFIEEKALERIREQVNKEIEDNMDMIVKEEVQAYLQSTISSQLQQELRERKKELDEVHRDLHNSESKRLNSLLNERSIDEPLHTIYCSDGKISKHFPKTVHELTSFDADTCKTLVTDYGIESPEGTSKRGNLNRFMVFCGLQLSIIRTTSA</sequence>
<name>A0ACC1TQT7_9AGAR</name>
<comment type="caution">
    <text evidence="1">The sequence shown here is derived from an EMBL/GenBank/DDBJ whole genome shotgun (WGS) entry which is preliminary data.</text>
</comment>
<keyword evidence="2" id="KW-1185">Reference proteome</keyword>
<dbReference type="EMBL" id="MU795349">
    <property type="protein sequence ID" value="KAJ3807028.1"/>
    <property type="molecule type" value="Genomic_DNA"/>
</dbReference>
<protein>
    <submittedName>
        <fullName evidence="1">Uncharacterized protein</fullName>
    </submittedName>
</protein>
<reference evidence="1" key="1">
    <citation type="submission" date="2022-09" db="EMBL/GenBank/DDBJ databases">
        <title>A Global Phylogenomic Analysis of the Shiitake Genus Lentinula.</title>
        <authorList>
            <consortium name="DOE Joint Genome Institute"/>
            <person name="Sierra-Patev S."/>
            <person name="Min B."/>
            <person name="Naranjo-Ortiz M."/>
            <person name="Looney B."/>
            <person name="Konkel Z."/>
            <person name="Slot J.C."/>
            <person name="Sakamoto Y."/>
            <person name="Steenwyk J.L."/>
            <person name="Rokas A."/>
            <person name="Carro J."/>
            <person name="Camarero S."/>
            <person name="Ferreira P."/>
            <person name="Molpeceres G."/>
            <person name="Ruiz-Duenas F.J."/>
            <person name="Serrano A."/>
            <person name="Henrissat B."/>
            <person name="Drula E."/>
            <person name="Hughes K.W."/>
            <person name="Mata J.L."/>
            <person name="Ishikawa N.K."/>
            <person name="Vargas-Isla R."/>
            <person name="Ushijima S."/>
            <person name="Smith C.A."/>
            <person name="Ahrendt S."/>
            <person name="Andreopoulos W."/>
            <person name="He G."/>
            <person name="Labutti K."/>
            <person name="Lipzen A."/>
            <person name="Ng V."/>
            <person name="Riley R."/>
            <person name="Sandor L."/>
            <person name="Barry K."/>
            <person name="Martinez A.T."/>
            <person name="Xiao Y."/>
            <person name="Gibbons J.G."/>
            <person name="Terashima K."/>
            <person name="Grigoriev I.V."/>
            <person name="Hibbett D.S."/>
        </authorList>
    </citation>
    <scope>NUCLEOTIDE SEQUENCE</scope>
    <source>
        <strain evidence="1">TMI1499</strain>
    </source>
</reference>
<organism evidence="1 2">
    <name type="scientific">Lentinula aff. lateritia</name>
    <dbReference type="NCBI Taxonomy" id="2804960"/>
    <lineage>
        <taxon>Eukaryota</taxon>
        <taxon>Fungi</taxon>
        <taxon>Dikarya</taxon>
        <taxon>Basidiomycota</taxon>
        <taxon>Agaricomycotina</taxon>
        <taxon>Agaricomycetes</taxon>
        <taxon>Agaricomycetidae</taxon>
        <taxon>Agaricales</taxon>
        <taxon>Marasmiineae</taxon>
        <taxon>Omphalotaceae</taxon>
        <taxon>Lentinula</taxon>
    </lineage>
</organism>
<dbReference type="Proteomes" id="UP001163835">
    <property type="component" value="Unassembled WGS sequence"/>
</dbReference>
<accession>A0ACC1TQT7</accession>